<reference evidence="2 3" key="1">
    <citation type="submission" date="2024-02" db="EMBL/GenBank/DDBJ databases">
        <title>A novel Gemmatimonadota bacterium.</title>
        <authorList>
            <person name="Du Z.-J."/>
            <person name="Ye Y.-Q."/>
        </authorList>
    </citation>
    <scope>NUCLEOTIDE SEQUENCE [LARGE SCALE GENOMIC DNA]</scope>
    <source>
        <strain evidence="2 3">DH-20</strain>
    </source>
</reference>
<name>A0ABU9E614_9BACT</name>
<comment type="caution">
    <text evidence="2">The sequence shown here is derived from an EMBL/GenBank/DDBJ whole genome shotgun (WGS) entry which is preliminary data.</text>
</comment>
<protein>
    <submittedName>
        <fullName evidence="2">DUF3185 family protein</fullName>
    </submittedName>
</protein>
<sequence length="71" mass="7143">MNVRMIVGIALLIGGAAALYFGFQEASSFASDVSEMVTGSPTDRAMQLQVGGGVAAVIGLLLVLTGRGKAS</sequence>
<evidence type="ECO:0000256" key="1">
    <source>
        <dbReference type="SAM" id="Phobius"/>
    </source>
</evidence>
<gene>
    <name evidence="2" type="ORF">WI372_03970</name>
</gene>
<keyword evidence="1" id="KW-0812">Transmembrane</keyword>
<keyword evidence="1" id="KW-1133">Transmembrane helix</keyword>
<dbReference type="EMBL" id="JBBHLI010000002">
    <property type="protein sequence ID" value="MEK9500124.1"/>
    <property type="molecule type" value="Genomic_DNA"/>
</dbReference>
<evidence type="ECO:0000313" key="3">
    <source>
        <dbReference type="Proteomes" id="UP001484239"/>
    </source>
</evidence>
<evidence type="ECO:0000313" key="2">
    <source>
        <dbReference type="EMBL" id="MEK9500124.1"/>
    </source>
</evidence>
<keyword evidence="3" id="KW-1185">Reference proteome</keyword>
<organism evidence="2 3">
    <name type="scientific">Gaopeijia maritima</name>
    <dbReference type="NCBI Taxonomy" id="3119007"/>
    <lineage>
        <taxon>Bacteria</taxon>
        <taxon>Pseudomonadati</taxon>
        <taxon>Gemmatimonadota</taxon>
        <taxon>Longimicrobiia</taxon>
        <taxon>Gaopeijiales</taxon>
        <taxon>Gaopeijiaceae</taxon>
        <taxon>Gaopeijia</taxon>
    </lineage>
</organism>
<keyword evidence="1" id="KW-0472">Membrane</keyword>
<dbReference type="Proteomes" id="UP001484239">
    <property type="component" value="Unassembled WGS sequence"/>
</dbReference>
<dbReference type="Pfam" id="PF11381">
    <property type="entry name" value="DUF3185"/>
    <property type="match status" value="1"/>
</dbReference>
<accession>A0ABU9E614</accession>
<proteinExistence type="predicted"/>
<dbReference type="RefSeq" id="WP_405275536.1">
    <property type="nucleotide sequence ID" value="NZ_CP144380.1"/>
</dbReference>
<dbReference type="InterPro" id="IPR021521">
    <property type="entry name" value="DUF3185"/>
</dbReference>
<feature type="transmembrane region" description="Helical" evidence="1">
    <location>
        <begin position="46"/>
        <end position="65"/>
    </location>
</feature>